<dbReference type="GO" id="GO:0006013">
    <property type="term" value="P:mannose metabolic process"/>
    <property type="evidence" value="ECO:0007669"/>
    <property type="project" value="InterPro"/>
</dbReference>
<gene>
    <name evidence="3" type="ORF">DES52_105238</name>
</gene>
<dbReference type="InterPro" id="IPR000602">
    <property type="entry name" value="Glyco_hydro_38_N"/>
</dbReference>
<evidence type="ECO:0000313" key="3">
    <source>
        <dbReference type="EMBL" id="PYE54598.1"/>
    </source>
</evidence>
<dbReference type="Pfam" id="PF01074">
    <property type="entry name" value="Glyco_hydro_38N"/>
    <property type="match status" value="1"/>
</dbReference>
<feature type="domain" description="Glycoside hydrolase family 38 N-terminal" evidence="2">
    <location>
        <begin position="286"/>
        <end position="557"/>
    </location>
</feature>
<reference evidence="3 4" key="1">
    <citation type="submission" date="2018-06" db="EMBL/GenBank/DDBJ databases">
        <title>Genomic Encyclopedia of Type Strains, Phase IV (KMG-IV): sequencing the most valuable type-strain genomes for metagenomic binning, comparative biology and taxonomic classification.</title>
        <authorList>
            <person name="Goeker M."/>
        </authorList>
    </citation>
    <scope>NUCLEOTIDE SEQUENCE [LARGE SCALE GENOMIC DNA]</scope>
    <source>
        <strain evidence="3 4">DSM 18048</strain>
    </source>
</reference>
<dbReference type="GO" id="GO:0030246">
    <property type="term" value="F:carbohydrate binding"/>
    <property type="evidence" value="ECO:0007669"/>
    <property type="project" value="InterPro"/>
</dbReference>
<dbReference type="InterPro" id="IPR011330">
    <property type="entry name" value="Glyco_hydro/deAcase_b/a-brl"/>
</dbReference>
<dbReference type="PANTHER" id="PTHR46017:SF1">
    <property type="entry name" value="ALPHA-MANNOSIDASE 2C1"/>
    <property type="match status" value="1"/>
</dbReference>
<evidence type="ECO:0000313" key="4">
    <source>
        <dbReference type="Proteomes" id="UP000248326"/>
    </source>
</evidence>
<evidence type="ECO:0000256" key="1">
    <source>
        <dbReference type="SAM" id="MobiDB-lite"/>
    </source>
</evidence>
<dbReference type="SUPFAM" id="SSF74650">
    <property type="entry name" value="Galactose mutarotase-like"/>
    <property type="match status" value="1"/>
</dbReference>
<dbReference type="GO" id="GO:0009313">
    <property type="term" value="P:oligosaccharide catabolic process"/>
    <property type="evidence" value="ECO:0007669"/>
    <property type="project" value="TreeGrafter"/>
</dbReference>
<dbReference type="InterPro" id="IPR011013">
    <property type="entry name" value="Gal_mutarotase_sf_dom"/>
</dbReference>
<dbReference type="EMBL" id="QJSX01000005">
    <property type="protein sequence ID" value="PYE54598.1"/>
    <property type="molecule type" value="Genomic_DNA"/>
</dbReference>
<dbReference type="InterPro" id="IPR027291">
    <property type="entry name" value="Glyco_hydro_38_N_sf"/>
</dbReference>
<comment type="caution">
    <text evidence="3">The sequence shown here is derived from an EMBL/GenBank/DDBJ whole genome shotgun (WGS) entry which is preliminary data.</text>
</comment>
<proteinExistence type="predicted"/>
<dbReference type="OrthoDB" id="237949at2"/>
<dbReference type="Proteomes" id="UP000248326">
    <property type="component" value="Unassembled WGS sequence"/>
</dbReference>
<feature type="region of interest" description="Disordered" evidence="1">
    <location>
        <begin position="1"/>
        <end position="27"/>
    </location>
</feature>
<dbReference type="PANTHER" id="PTHR46017">
    <property type="entry name" value="ALPHA-MANNOSIDASE 2C1"/>
    <property type="match status" value="1"/>
</dbReference>
<dbReference type="AlphaFoldDB" id="A0A318SCR5"/>
<organism evidence="3 4">
    <name type="scientific">Deinococcus yavapaiensis KR-236</name>
    <dbReference type="NCBI Taxonomy" id="694435"/>
    <lineage>
        <taxon>Bacteria</taxon>
        <taxon>Thermotogati</taxon>
        <taxon>Deinococcota</taxon>
        <taxon>Deinococci</taxon>
        <taxon>Deinococcales</taxon>
        <taxon>Deinococcaceae</taxon>
        <taxon>Deinococcus</taxon>
    </lineage>
</organism>
<dbReference type="RefSeq" id="WP_110886356.1">
    <property type="nucleotide sequence ID" value="NZ_QJSX01000005.1"/>
</dbReference>
<accession>A0A318SCR5</accession>
<keyword evidence="4" id="KW-1185">Reference proteome</keyword>
<dbReference type="Gene3D" id="3.20.110.10">
    <property type="entry name" value="Glycoside hydrolase 38, N terminal domain"/>
    <property type="match status" value="1"/>
</dbReference>
<name>A0A318SCR5_9DEIO</name>
<dbReference type="GO" id="GO:0004559">
    <property type="term" value="F:alpha-mannosidase activity"/>
    <property type="evidence" value="ECO:0007669"/>
    <property type="project" value="InterPro"/>
</dbReference>
<keyword evidence="3" id="KW-0378">Hydrolase</keyword>
<evidence type="ECO:0000259" key="2">
    <source>
        <dbReference type="Pfam" id="PF01074"/>
    </source>
</evidence>
<protein>
    <submittedName>
        <fullName evidence="3">Glycosyl hydrolase family 38</fullName>
    </submittedName>
</protein>
<dbReference type="SUPFAM" id="SSF88713">
    <property type="entry name" value="Glycoside hydrolase/deacetylase"/>
    <property type="match status" value="1"/>
</dbReference>
<sequence>MTASPPPSRTVWRIGSEDGPSPDLPDNYKRPLDGRGVTWRVARDGNVWPIFQASEADPEGGYRAQTRRVEFDLDRVTSDFELVLDVLVIAPRVPTLHLTVNGMAGAVHLSPKASESGEIRLLSGLHTSIYADERLTVALPRQLFRTGANVLEITAVDGGDVLRIDSPDKIARLDRMANGAGVIWQHLALREADDPTTVLTIEPSVLHREVDGVLTGRVDVILRHPTADRLKLRLDDLDVDLPVAPTVFGDVTFTLQVPRVEADLRVEASHGARTWTFTVPRKRLWTVYVAAHSHTDIGYTHRQEEVAERHSRNLDAAVAFLDAGDANFAYHLDASWPLLDYLRTRSPGQVERLRHWVREGRVNVAANFADLLTNLASLEELVENARFTNDFLSPLGLGAKLAAVVDVASISASVPDVLAGSGVKYLVHANNQDRGPFRLNGNLHRASPFVWEGVAGGRVLVWLAKMYCELRKVCGSPPVLSSAERGLGVWLSEFERPDYLLDAVLLYGQEADNTDLDPQPNAFIGAWNAEYAYPRLVPSDPTAFFEHAERAADRLPVFKGDGGAYWEDGALTSLRETILARKAQSRLPAADTLAALASVHDDRLRFAPDLHDDAWRDLLLYDEHTWGAFLSVTDPGAALDRDQWSTKAGFAENAARRAREALHAAASRHSLQFATNGREVVAYNPHNWTVTDVVTVEIAHGEAPVDERGEAVPYRELKRHPTQREIQFVATVEGLAYRRWPLTSSGGVRAPRERPKRWNAVFAQGRLTSLVDLETGLELAGPQGLGAFVSVFGGEGSRILSNQADLPLADLREDDAFDLLELRESSDDLGDLIVARGRTPLGELSLRVSLPSHEKRVDFEYVLDKLPTAGREAAYVRFDTTLDGARVRSDSQLGWIDWNRDRLPGACLEWLPLQSAVLLDTPNAALCLASPDVPLFTVGDAVRGAWPKEKDLSGGRVFGYVLSNYWHTNYRAGQEGRLRFRYSLVSDASLSTVRAGRFGREARLGLYAHRVSFQDFRAPFAPYGDSAGGRLAFVSGDVDLSLMRASRDGRGVIVRVTEPSGTDREAVVRFPGRFIARATLTDLLERDLRDLPFTPDELRFPVSAWGAATVRVEFALREDHP</sequence>